<evidence type="ECO:0000256" key="3">
    <source>
        <dbReference type="SAM" id="SignalP"/>
    </source>
</evidence>
<keyword evidence="5" id="KW-1185">Reference proteome</keyword>
<keyword evidence="2" id="KW-1133">Transmembrane helix</keyword>
<dbReference type="EMBL" id="FXAC01000008">
    <property type="protein sequence ID" value="SMF08394.1"/>
    <property type="molecule type" value="Genomic_DNA"/>
</dbReference>
<protein>
    <recommendedName>
        <fullName evidence="6">LPXTG cell wall anchor domain-containing protein</fullName>
    </recommendedName>
</protein>
<evidence type="ECO:0000313" key="5">
    <source>
        <dbReference type="Proteomes" id="UP000192929"/>
    </source>
</evidence>
<evidence type="ECO:0000256" key="2">
    <source>
        <dbReference type="SAM" id="Phobius"/>
    </source>
</evidence>
<feature type="transmembrane region" description="Helical" evidence="2">
    <location>
        <begin position="45"/>
        <end position="60"/>
    </location>
</feature>
<feature type="compositionally biased region" description="Basic and acidic residues" evidence="1">
    <location>
        <begin position="66"/>
        <end position="82"/>
    </location>
</feature>
<feature type="region of interest" description="Disordered" evidence="1">
    <location>
        <begin position="63"/>
        <end position="103"/>
    </location>
</feature>
<name>A0A1X7D3S9_9MICC</name>
<sequence length="103" mass="10745">MMRKTAATAALSLAILTGVSAPAIAAEESPAPDTSQQTNDDNGNAGLWGLLGLLGLAGLLKKNKTVHNDRHVDHTTDRRRDTGTSTVRDTGTTNVDGTTHPGR</sequence>
<dbReference type="NCBIfam" id="NF041742">
    <property type="entry name" value="WGxxGxxG_fam"/>
    <property type="match status" value="1"/>
</dbReference>
<feature type="signal peptide" evidence="3">
    <location>
        <begin position="1"/>
        <end position="25"/>
    </location>
</feature>
<reference evidence="5" key="1">
    <citation type="submission" date="2017-04" db="EMBL/GenBank/DDBJ databases">
        <authorList>
            <person name="Varghese N."/>
            <person name="Submissions S."/>
        </authorList>
    </citation>
    <scope>NUCLEOTIDE SEQUENCE [LARGE SCALE GENOMIC DNA]</scope>
    <source>
        <strain evidence="5">NIO-1021</strain>
    </source>
</reference>
<proteinExistence type="predicted"/>
<feature type="compositionally biased region" description="Low complexity" evidence="1">
    <location>
        <begin position="83"/>
        <end position="95"/>
    </location>
</feature>
<evidence type="ECO:0000256" key="1">
    <source>
        <dbReference type="SAM" id="MobiDB-lite"/>
    </source>
</evidence>
<dbReference type="Proteomes" id="UP000192929">
    <property type="component" value="Unassembled WGS sequence"/>
</dbReference>
<evidence type="ECO:0000313" key="4">
    <source>
        <dbReference type="EMBL" id="SMF08394.1"/>
    </source>
</evidence>
<keyword evidence="2" id="KW-0472">Membrane</keyword>
<keyword evidence="3" id="KW-0732">Signal</keyword>
<dbReference type="RefSeq" id="WP_085106863.1">
    <property type="nucleotide sequence ID" value="NZ_FXAC01000008.1"/>
</dbReference>
<organism evidence="4 5">
    <name type="scientific">Kocuria marina subsp. indica</name>
    <dbReference type="NCBI Taxonomy" id="1049583"/>
    <lineage>
        <taxon>Bacteria</taxon>
        <taxon>Bacillati</taxon>
        <taxon>Actinomycetota</taxon>
        <taxon>Actinomycetes</taxon>
        <taxon>Micrococcales</taxon>
        <taxon>Micrococcaceae</taxon>
        <taxon>Kocuria</taxon>
    </lineage>
</organism>
<gene>
    <name evidence="4" type="ORF">SAMN06296028_10867</name>
</gene>
<evidence type="ECO:0008006" key="6">
    <source>
        <dbReference type="Google" id="ProtNLM"/>
    </source>
</evidence>
<feature type="chain" id="PRO_5011987557" description="LPXTG cell wall anchor domain-containing protein" evidence="3">
    <location>
        <begin position="26"/>
        <end position="103"/>
    </location>
</feature>
<keyword evidence="2" id="KW-0812">Transmembrane</keyword>
<accession>A0A1X7D3S9</accession>
<dbReference type="AlphaFoldDB" id="A0A1X7D3S9"/>